<name>A0A537KHB5_9BACT</name>
<dbReference type="Pfam" id="PF00583">
    <property type="entry name" value="Acetyltransf_1"/>
    <property type="match status" value="1"/>
</dbReference>
<dbReference type="InterPro" id="IPR050276">
    <property type="entry name" value="MshD_Acetyltransferase"/>
</dbReference>
<dbReference type="SUPFAM" id="SSF55729">
    <property type="entry name" value="Acyl-CoA N-acyltransferases (Nat)"/>
    <property type="match status" value="1"/>
</dbReference>
<dbReference type="CDD" id="cd04301">
    <property type="entry name" value="NAT_SF"/>
    <property type="match status" value="1"/>
</dbReference>
<keyword evidence="2" id="KW-0808">Transferase</keyword>
<evidence type="ECO:0000313" key="2">
    <source>
        <dbReference type="EMBL" id="TMI95157.1"/>
    </source>
</evidence>
<dbReference type="Proteomes" id="UP000319353">
    <property type="component" value="Unassembled WGS sequence"/>
</dbReference>
<proteinExistence type="predicted"/>
<dbReference type="GO" id="GO:0016747">
    <property type="term" value="F:acyltransferase activity, transferring groups other than amino-acyl groups"/>
    <property type="evidence" value="ECO:0007669"/>
    <property type="project" value="InterPro"/>
</dbReference>
<reference evidence="2 3" key="1">
    <citation type="journal article" date="2019" name="Nat. Microbiol.">
        <title>Mediterranean grassland soil C-N compound turnover is dependent on rainfall and depth, and is mediated by genomically divergent microorganisms.</title>
        <authorList>
            <person name="Diamond S."/>
            <person name="Andeer P.F."/>
            <person name="Li Z."/>
            <person name="Crits-Christoph A."/>
            <person name="Burstein D."/>
            <person name="Anantharaman K."/>
            <person name="Lane K.R."/>
            <person name="Thomas B.C."/>
            <person name="Pan C."/>
            <person name="Northen T.R."/>
            <person name="Banfield J.F."/>
        </authorList>
    </citation>
    <scope>NUCLEOTIDE SEQUENCE [LARGE SCALE GENOMIC DNA]</scope>
    <source>
        <strain evidence="2">NP_4</strain>
    </source>
</reference>
<feature type="domain" description="N-acetyltransferase" evidence="1">
    <location>
        <begin position="9"/>
        <end position="161"/>
    </location>
</feature>
<dbReference type="PANTHER" id="PTHR43617">
    <property type="entry name" value="L-AMINO ACID N-ACETYLTRANSFERASE"/>
    <property type="match status" value="1"/>
</dbReference>
<sequence length="173" mass="18469">MSDRARVAVLIRPESPADLAAIRSLTTRAFAGLSFSDGTEPRVIDSLREAKALALSLVAVVDEQIVGHIAFSKVGPNVLRGWFALGPISVEPSFQRRGVGKQLVEAGLQDLRARGAKGCVLVGDHRYYHRFGFSPAPSVAPPGYPAEHFHVLPFDASLPLVQVAFHAAFSTGG</sequence>
<dbReference type="PROSITE" id="PS51186">
    <property type="entry name" value="GNAT"/>
    <property type="match status" value="1"/>
</dbReference>
<protein>
    <submittedName>
        <fullName evidence="2">N-acetyltransferase</fullName>
    </submittedName>
</protein>
<dbReference type="Gene3D" id="3.40.630.30">
    <property type="match status" value="1"/>
</dbReference>
<comment type="caution">
    <text evidence="2">The sequence shown here is derived from an EMBL/GenBank/DDBJ whole genome shotgun (WGS) entry which is preliminary data.</text>
</comment>
<evidence type="ECO:0000259" key="1">
    <source>
        <dbReference type="PROSITE" id="PS51186"/>
    </source>
</evidence>
<dbReference type="EMBL" id="VBAL01000300">
    <property type="protein sequence ID" value="TMI95157.1"/>
    <property type="molecule type" value="Genomic_DNA"/>
</dbReference>
<organism evidence="2 3">
    <name type="scientific">Candidatus Segetimicrobium genomatis</name>
    <dbReference type="NCBI Taxonomy" id="2569760"/>
    <lineage>
        <taxon>Bacteria</taxon>
        <taxon>Bacillati</taxon>
        <taxon>Candidatus Sysuimicrobiota</taxon>
        <taxon>Candidatus Sysuimicrobiia</taxon>
        <taxon>Candidatus Sysuimicrobiales</taxon>
        <taxon>Candidatus Segetimicrobiaceae</taxon>
        <taxon>Candidatus Segetimicrobium</taxon>
    </lineage>
</organism>
<dbReference type="InterPro" id="IPR016181">
    <property type="entry name" value="Acyl_CoA_acyltransferase"/>
</dbReference>
<evidence type="ECO:0000313" key="3">
    <source>
        <dbReference type="Proteomes" id="UP000319353"/>
    </source>
</evidence>
<dbReference type="AlphaFoldDB" id="A0A537KHB5"/>
<dbReference type="PANTHER" id="PTHR43617:SF2">
    <property type="entry name" value="UPF0039 PROTEIN SLL0451"/>
    <property type="match status" value="1"/>
</dbReference>
<gene>
    <name evidence="2" type="ORF">E6H01_14575</name>
</gene>
<accession>A0A537KHB5</accession>
<dbReference type="InterPro" id="IPR000182">
    <property type="entry name" value="GNAT_dom"/>
</dbReference>